<keyword evidence="1" id="KW-1015">Disulfide bond</keyword>
<dbReference type="SUPFAM" id="SSF47862">
    <property type="entry name" value="Saposin"/>
    <property type="match status" value="1"/>
</dbReference>
<dbReference type="AlphaFoldDB" id="A0A0N4UGP2"/>
<evidence type="ECO:0000259" key="3">
    <source>
        <dbReference type="PROSITE" id="PS50015"/>
    </source>
</evidence>
<evidence type="ECO:0000313" key="7">
    <source>
        <dbReference type="WBParaSite" id="DME_0000667101-mRNA-1"/>
    </source>
</evidence>
<evidence type="ECO:0000313" key="5">
    <source>
        <dbReference type="Proteomes" id="UP000038040"/>
    </source>
</evidence>
<reference evidence="4 6" key="2">
    <citation type="submission" date="2018-11" db="EMBL/GenBank/DDBJ databases">
        <authorList>
            <consortium name="Pathogen Informatics"/>
        </authorList>
    </citation>
    <scope>NUCLEOTIDE SEQUENCE [LARGE SCALE GENOMIC DNA]</scope>
</reference>
<protein>
    <submittedName>
        <fullName evidence="7">Saposin B-type domain-containing protein</fullName>
    </submittedName>
</protein>
<reference evidence="7" key="1">
    <citation type="submission" date="2017-02" db="UniProtKB">
        <authorList>
            <consortium name="WormBaseParasite"/>
        </authorList>
    </citation>
    <scope>IDENTIFICATION</scope>
</reference>
<dbReference type="Gene3D" id="1.10.225.10">
    <property type="entry name" value="Saposin-like"/>
    <property type="match status" value="1"/>
</dbReference>
<dbReference type="InterPro" id="IPR008138">
    <property type="entry name" value="SapB_2"/>
</dbReference>
<dbReference type="Proteomes" id="UP000038040">
    <property type="component" value="Unplaced"/>
</dbReference>
<name>A0A0N4UGP2_DRAME</name>
<evidence type="ECO:0000256" key="1">
    <source>
        <dbReference type="ARBA" id="ARBA00023157"/>
    </source>
</evidence>
<feature type="chain" id="PRO_5033232779" evidence="2">
    <location>
        <begin position="17"/>
        <end position="99"/>
    </location>
</feature>
<keyword evidence="2" id="KW-0732">Signal</keyword>
<evidence type="ECO:0000313" key="4">
    <source>
        <dbReference type="EMBL" id="VDN59724.1"/>
    </source>
</evidence>
<accession>A0A0N4UGP2</accession>
<dbReference type="InterPro" id="IPR011001">
    <property type="entry name" value="Saposin-like"/>
</dbReference>
<dbReference type="InterPro" id="IPR008139">
    <property type="entry name" value="SaposinB_dom"/>
</dbReference>
<feature type="signal peptide" evidence="2">
    <location>
        <begin position="1"/>
        <end position="16"/>
    </location>
</feature>
<feature type="domain" description="Saposin B-type" evidence="3">
    <location>
        <begin position="23"/>
        <end position="99"/>
    </location>
</feature>
<sequence>MRAFIIFCLLFGAAIAVPLEITTGKYCLLCRQIINGLEEFTKMSKETIEEIILYRCQQRENNSLVCKFLVEALDKIIEFIENNVKPREACVRLRMCPKQ</sequence>
<dbReference type="PROSITE" id="PS50015">
    <property type="entry name" value="SAP_B"/>
    <property type="match status" value="1"/>
</dbReference>
<proteinExistence type="predicted"/>
<evidence type="ECO:0000256" key="2">
    <source>
        <dbReference type="SAM" id="SignalP"/>
    </source>
</evidence>
<keyword evidence="6" id="KW-1185">Reference proteome</keyword>
<dbReference type="Proteomes" id="UP000274756">
    <property type="component" value="Unassembled WGS sequence"/>
</dbReference>
<dbReference type="SMART" id="SM00741">
    <property type="entry name" value="SapB"/>
    <property type="match status" value="1"/>
</dbReference>
<dbReference type="Pfam" id="PF03489">
    <property type="entry name" value="SapB_2"/>
    <property type="match status" value="1"/>
</dbReference>
<organism evidence="5 7">
    <name type="scientific">Dracunculus medinensis</name>
    <name type="common">Guinea worm</name>
    <dbReference type="NCBI Taxonomy" id="318479"/>
    <lineage>
        <taxon>Eukaryota</taxon>
        <taxon>Metazoa</taxon>
        <taxon>Ecdysozoa</taxon>
        <taxon>Nematoda</taxon>
        <taxon>Chromadorea</taxon>
        <taxon>Rhabditida</taxon>
        <taxon>Spirurina</taxon>
        <taxon>Dracunculoidea</taxon>
        <taxon>Dracunculidae</taxon>
        <taxon>Dracunculus</taxon>
    </lineage>
</organism>
<evidence type="ECO:0000313" key="6">
    <source>
        <dbReference type="Proteomes" id="UP000274756"/>
    </source>
</evidence>
<gene>
    <name evidence="4" type="ORF">DME_LOCUS9697</name>
</gene>
<dbReference type="EMBL" id="UYYG01001188">
    <property type="protein sequence ID" value="VDN59724.1"/>
    <property type="molecule type" value="Genomic_DNA"/>
</dbReference>
<dbReference type="WBParaSite" id="DME_0000667101-mRNA-1">
    <property type="protein sequence ID" value="DME_0000667101-mRNA-1"/>
    <property type="gene ID" value="DME_0000667101"/>
</dbReference>